<dbReference type="Pfam" id="PF00005">
    <property type="entry name" value="ABC_tran"/>
    <property type="match status" value="1"/>
</dbReference>
<dbReference type="Proteomes" id="UP000553632">
    <property type="component" value="Unassembled WGS sequence"/>
</dbReference>
<organism evidence="2 3">
    <name type="scientific">Perkinsus olseni</name>
    <name type="common">Perkinsus atlanticus</name>
    <dbReference type="NCBI Taxonomy" id="32597"/>
    <lineage>
        <taxon>Eukaryota</taxon>
        <taxon>Sar</taxon>
        <taxon>Alveolata</taxon>
        <taxon>Perkinsozoa</taxon>
        <taxon>Perkinsea</taxon>
        <taxon>Perkinsida</taxon>
        <taxon>Perkinsidae</taxon>
        <taxon>Perkinsus</taxon>
    </lineage>
</organism>
<dbReference type="InterPro" id="IPR027417">
    <property type="entry name" value="P-loop_NTPase"/>
</dbReference>
<dbReference type="SUPFAM" id="SSF52540">
    <property type="entry name" value="P-loop containing nucleoside triphosphate hydrolases"/>
    <property type="match status" value="1"/>
</dbReference>
<dbReference type="PANTHER" id="PTHR24221">
    <property type="entry name" value="ATP-BINDING CASSETTE SUB-FAMILY B"/>
    <property type="match status" value="1"/>
</dbReference>
<dbReference type="AlphaFoldDB" id="A0A7J6PP67"/>
<dbReference type="InterPro" id="IPR039421">
    <property type="entry name" value="Type_1_exporter"/>
</dbReference>
<dbReference type="EMBL" id="JABANO010038832">
    <property type="protein sequence ID" value="KAF4697908.1"/>
    <property type="molecule type" value="Genomic_DNA"/>
</dbReference>
<proteinExistence type="predicted"/>
<evidence type="ECO:0000259" key="1">
    <source>
        <dbReference type="Pfam" id="PF00005"/>
    </source>
</evidence>
<reference evidence="2 3" key="1">
    <citation type="submission" date="2020-04" db="EMBL/GenBank/DDBJ databases">
        <title>Perkinsus olseni comparative genomics.</title>
        <authorList>
            <person name="Bogema D.R."/>
        </authorList>
    </citation>
    <scope>NUCLEOTIDE SEQUENCE [LARGE SCALE GENOMIC DNA]</scope>
    <source>
        <strain evidence="2 3">ATCC PRA-207</strain>
    </source>
</reference>
<name>A0A7J6PP67_PEROL</name>
<dbReference type="GO" id="GO:0005524">
    <property type="term" value="F:ATP binding"/>
    <property type="evidence" value="ECO:0007669"/>
    <property type="project" value="InterPro"/>
</dbReference>
<evidence type="ECO:0000313" key="2">
    <source>
        <dbReference type="EMBL" id="KAF4697908.1"/>
    </source>
</evidence>
<sequence length="198" mass="21189">LVGCVMQESPLSDRASIREALRLAASGCLCSPRVPSSFGMTPIAPDDELRDALAKAQLQYTLEVKSLGLDGKLAELSGGERQRVELARVILTRPRLAVLDEATSALDEITQKRVMEEIFKACGTVILTCHRPSVLRMCDRAIVLARGGRVVEDGFVGELSQDPDSRLRALMAERSPQVAHKVTVAPIADGLLSAGGGV</sequence>
<comment type="caution">
    <text evidence="2">The sequence shown here is derived from an EMBL/GenBank/DDBJ whole genome shotgun (WGS) entry which is preliminary data.</text>
</comment>
<evidence type="ECO:0000313" key="3">
    <source>
        <dbReference type="Proteomes" id="UP000553632"/>
    </source>
</evidence>
<dbReference type="PANTHER" id="PTHR24221:SF654">
    <property type="entry name" value="ATP-BINDING CASSETTE SUB-FAMILY B MEMBER 6"/>
    <property type="match status" value="1"/>
</dbReference>
<dbReference type="InterPro" id="IPR017871">
    <property type="entry name" value="ABC_transporter-like_CS"/>
</dbReference>
<accession>A0A7J6PP67</accession>
<dbReference type="Gene3D" id="3.40.50.300">
    <property type="entry name" value="P-loop containing nucleotide triphosphate hydrolases"/>
    <property type="match status" value="1"/>
</dbReference>
<dbReference type="GO" id="GO:0016887">
    <property type="term" value="F:ATP hydrolysis activity"/>
    <property type="evidence" value="ECO:0007669"/>
    <property type="project" value="InterPro"/>
</dbReference>
<dbReference type="GO" id="GO:0034040">
    <property type="term" value="F:ATPase-coupled lipid transmembrane transporter activity"/>
    <property type="evidence" value="ECO:0007669"/>
    <property type="project" value="TreeGrafter"/>
</dbReference>
<feature type="domain" description="ABC transporter" evidence="1">
    <location>
        <begin position="2"/>
        <end position="104"/>
    </location>
</feature>
<feature type="non-terminal residue" evidence="2">
    <location>
        <position position="1"/>
    </location>
</feature>
<keyword evidence="3" id="KW-1185">Reference proteome</keyword>
<gene>
    <name evidence="2" type="ORF">FOZ63_008545</name>
</gene>
<dbReference type="InterPro" id="IPR003439">
    <property type="entry name" value="ABC_transporter-like_ATP-bd"/>
</dbReference>
<protein>
    <recommendedName>
        <fullName evidence="1">ABC transporter domain-containing protein</fullName>
    </recommendedName>
</protein>
<dbReference type="PROSITE" id="PS00211">
    <property type="entry name" value="ABC_TRANSPORTER_1"/>
    <property type="match status" value="1"/>
</dbReference>